<dbReference type="Proteomes" id="UP000657421">
    <property type="component" value="Unassembled WGS sequence"/>
</dbReference>
<keyword evidence="1" id="KW-0472">Membrane</keyword>
<evidence type="ECO:0000313" key="4">
    <source>
        <dbReference type="Proteomes" id="UP000657421"/>
    </source>
</evidence>
<feature type="domain" description="Sigma factor regulator C-terminal" evidence="2">
    <location>
        <begin position="264"/>
        <end position="423"/>
    </location>
</feature>
<evidence type="ECO:0000259" key="2">
    <source>
        <dbReference type="Pfam" id="PF13791"/>
    </source>
</evidence>
<dbReference type="EMBL" id="JACRSZ010000011">
    <property type="protein sequence ID" value="MBC8573595.1"/>
    <property type="molecule type" value="Genomic_DNA"/>
</dbReference>
<keyword evidence="1" id="KW-0812">Transmembrane</keyword>
<dbReference type="InterPro" id="IPR025672">
    <property type="entry name" value="Sigma_reg_C_dom"/>
</dbReference>
<evidence type="ECO:0000256" key="1">
    <source>
        <dbReference type="SAM" id="Phobius"/>
    </source>
</evidence>
<name>A0ABR7NBR7_9FIRM</name>
<protein>
    <submittedName>
        <fullName evidence="3">Anti sigma factor C-terminal domain-containing protein</fullName>
    </submittedName>
</protein>
<dbReference type="RefSeq" id="WP_249308885.1">
    <property type="nucleotide sequence ID" value="NZ_JACRSZ010000011.1"/>
</dbReference>
<gene>
    <name evidence="3" type="ORF">H8716_10965</name>
</gene>
<sequence length="436" mass="49759">MSYREKIERYKKQQLTEEETKEVEAEIEKTEAISDYLADRLMDDLDEDFFAKDGDEQADTKEKMEQSTASAKEFEAYVKKSIHRSFRRMGMVVGGAVLAVVLFVQFGMSPLMSSLYYNPTKTDMVETKSGDITYETSYSQIGMDFHVYAELGLPCKGSDNLQAFSNGYGNYQILITPSISFGTKRGTATAGQIRKGKLELYNPNYLQGPPVNYFAGYGLDRDRDFVSQMKENVVEEDGELTIYNQWFYGTLEDGQEAIAELEDDNTMYQAYVSFDRPKTFTEVNEILNSLKEQDAWPSLVWIAVYGSEDGGVTVGYDYDTPQSMTPVSLNEKYPELSLYEKEGYDDADYENVKKKMQDESVMTQHLVSMLRYMGDQHKFVNMMEEYTSGIFDKSIADYIEENGISSYGFSCIATKADMQKMLEMDDIIGIVPESWN</sequence>
<feature type="transmembrane region" description="Helical" evidence="1">
    <location>
        <begin position="89"/>
        <end position="108"/>
    </location>
</feature>
<proteinExistence type="predicted"/>
<dbReference type="Pfam" id="PF13791">
    <property type="entry name" value="Sigma_reg_C"/>
    <property type="match status" value="1"/>
</dbReference>
<organism evidence="3 4">
    <name type="scientific">Jingyaoa shaoxingensis</name>
    <dbReference type="NCBI Taxonomy" id="2763671"/>
    <lineage>
        <taxon>Bacteria</taxon>
        <taxon>Bacillati</taxon>
        <taxon>Bacillota</taxon>
        <taxon>Clostridia</taxon>
        <taxon>Lachnospirales</taxon>
        <taxon>Lachnospiraceae</taxon>
        <taxon>Jingyaoa</taxon>
    </lineage>
</organism>
<evidence type="ECO:0000313" key="3">
    <source>
        <dbReference type="EMBL" id="MBC8573595.1"/>
    </source>
</evidence>
<comment type="caution">
    <text evidence="3">The sequence shown here is derived from an EMBL/GenBank/DDBJ whole genome shotgun (WGS) entry which is preliminary data.</text>
</comment>
<reference evidence="3 4" key="1">
    <citation type="submission" date="2020-08" db="EMBL/GenBank/DDBJ databases">
        <title>Genome public.</title>
        <authorList>
            <person name="Liu C."/>
            <person name="Sun Q."/>
        </authorList>
    </citation>
    <scope>NUCLEOTIDE SEQUENCE [LARGE SCALE GENOMIC DNA]</scope>
    <source>
        <strain evidence="3 4">NSJ-46</strain>
    </source>
</reference>
<accession>A0ABR7NBR7</accession>
<keyword evidence="1" id="KW-1133">Transmembrane helix</keyword>
<keyword evidence="4" id="KW-1185">Reference proteome</keyword>